<comment type="similarity">
    <text evidence="1">Belongs to the DltD family.</text>
</comment>
<organism evidence="2 3">
    <name type="scientific">Xylocopilactobacillus apis</name>
    <dbReference type="NCBI Taxonomy" id="2932183"/>
    <lineage>
        <taxon>Bacteria</taxon>
        <taxon>Bacillati</taxon>
        <taxon>Bacillota</taxon>
        <taxon>Bacilli</taxon>
        <taxon>Lactobacillales</taxon>
        <taxon>Lactobacillaceae</taxon>
        <taxon>Xylocopilactobacillus</taxon>
    </lineage>
</organism>
<dbReference type="Pfam" id="PF04914">
    <property type="entry name" value="DltD"/>
    <property type="match status" value="1"/>
</dbReference>
<dbReference type="EMBL" id="AP026801">
    <property type="protein sequence ID" value="BDR56049.1"/>
    <property type="molecule type" value="Genomic_DNA"/>
</dbReference>
<keyword evidence="3" id="KW-1185">Reference proteome</keyword>
<name>A0AAU9CXE5_9LACO</name>
<dbReference type="InterPro" id="IPR006998">
    <property type="entry name" value="DltD"/>
</dbReference>
<dbReference type="GO" id="GO:0070395">
    <property type="term" value="P:lipoteichoic acid biosynthetic process"/>
    <property type="evidence" value="ECO:0007669"/>
    <property type="project" value="UniProtKB-UniRule"/>
</dbReference>
<dbReference type="PANTHER" id="PTHR40039:SF1">
    <property type="entry name" value="PROTEIN DLTD"/>
    <property type="match status" value="1"/>
</dbReference>
<protein>
    <recommendedName>
        <fullName evidence="1">Protein DltD</fullName>
    </recommendedName>
</protein>
<dbReference type="Proteomes" id="UP001321804">
    <property type="component" value="Chromosome"/>
</dbReference>
<dbReference type="PIRSF" id="PIRSF021438">
    <property type="entry name" value="DltD"/>
    <property type="match status" value="1"/>
</dbReference>
<keyword evidence="1" id="KW-0472">Membrane</keyword>
<gene>
    <name evidence="2" type="primary">dltD</name>
    <name evidence="2" type="ORF">KIMC2_06110</name>
</gene>
<dbReference type="GO" id="GO:0005886">
    <property type="term" value="C:plasma membrane"/>
    <property type="evidence" value="ECO:0007669"/>
    <property type="project" value="UniProtKB-UniRule"/>
</dbReference>
<dbReference type="AlphaFoldDB" id="A0AAU9CXE5"/>
<dbReference type="PANTHER" id="PTHR40039">
    <property type="entry name" value="PROTEIN DLTD"/>
    <property type="match status" value="1"/>
</dbReference>
<proteinExistence type="inferred from homology"/>
<evidence type="ECO:0000313" key="2">
    <source>
        <dbReference type="EMBL" id="BDR56049.1"/>
    </source>
</evidence>
<reference evidence="2 3" key="1">
    <citation type="journal article" date="2023" name="Microbiol. Spectr.">
        <title>Symbiosis of Carpenter Bees with Uncharacterized Lactic Acid Bacteria Showing NAD Auxotrophy.</title>
        <authorList>
            <person name="Kawasaki S."/>
            <person name="Ozawa K."/>
            <person name="Mori T."/>
            <person name="Yamamoto A."/>
            <person name="Ito M."/>
            <person name="Ohkuma M."/>
            <person name="Sakamoto M."/>
            <person name="Matsutani M."/>
        </authorList>
    </citation>
    <scope>NUCLEOTIDE SEQUENCE [LARGE SCALE GENOMIC DNA]</scope>
    <source>
        <strain evidence="2 3">KimC2</strain>
    </source>
</reference>
<dbReference type="InterPro" id="IPR023896">
    <property type="entry name" value="LTA_DltD"/>
</dbReference>
<dbReference type="RefSeq" id="WP_317697893.1">
    <property type="nucleotide sequence ID" value="NZ_AP026801.1"/>
</dbReference>
<keyword evidence="1" id="KW-1003">Cell membrane</keyword>
<comment type="pathway">
    <text evidence="1">Cell wall biogenesis; lipoteichoic acid biosynthesis.</text>
</comment>
<evidence type="ECO:0000256" key="1">
    <source>
        <dbReference type="PIRNR" id="PIRNR021438"/>
    </source>
</evidence>
<dbReference type="KEGG" id="xak:KIMC2_06110"/>
<dbReference type="NCBIfam" id="TIGR04092">
    <property type="entry name" value="LTA_DltD"/>
    <property type="match status" value="1"/>
</dbReference>
<sequence>MFKKLFKIFGPIICAAILVFLLLISPLNFGFGHINKNVQKDAATSLEAKVVKGKEVKEQALNDNYVAFFGSSEWSRFDPMHPSVLAQKYDRSYRPFLLGAKGTQSLVQFLTMQTVTKQLKNKKAVFSISPQWFVPEGAKLDAFNYYFSPLQATEWILNEHNSTMDRYIAKRFYEMLNSSKDPILRQSFKDVSEGKDLSNFEKSYLKLRHRILLKEDRFFSTLFISKKNQLKIRKCEKQLPNNYDYNKLYDLAGQLGRKQTSNNKFGISDKFYRKQIKKRVKQLKGFQKDETFTKSPEYSDFEAALEMFARNNTDVIFVLPPVNAKWQKYTGLSQKEIQNAVTKLKFQLNSQGFHHIVDLSNDGDIPYFMTDTIHLGWRGWLYFDSAVRPFLENEQKKPNYHINEQFYSSSWQNAMVSQIKNFK</sequence>
<evidence type="ECO:0000313" key="3">
    <source>
        <dbReference type="Proteomes" id="UP001321804"/>
    </source>
</evidence>
<accession>A0AAU9CXE5</accession>